<feature type="transmembrane region" description="Helical" evidence="1">
    <location>
        <begin position="330"/>
        <end position="347"/>
    </location>
</feature>
<keyword evidence="4" id="KW-1185">Reference proteome</keyword>
<dbReference type="AlphaFoldDB" id="A0A1Y0EFR3"/>
<organism evidence="3 4">
    <name type="scientific">Yoonia vestfoldensis</name>
    <dbReference type="NCBI Taxonomy" id="245188"/>
    <lineage>
        <taxon>Bacteria</taxon>
        <taxon>Pseudomonadati</taxon>
        <taxon>Pseudomonadota</taxon>
        <taxon>Alphaproteobacteria</taxon>
        <taxon>Rhodobacterales</taxon>
        <taxon>Paracoccaceae</taxon>
        <taxon>Yoonia</taxon>
    </lineage>
</organism>
<keyword evidence="1" id="KW-0472">Membrane</keyword>
<dbReference type="InterPro" id="IPR029058">
    <property type="entry name" value="AB_hydrolase_fold"/>
</dbReference>
<keyword evidence="1" id="KW-0812">Transmembrane</keyword>
<dbReference type="InterPro" id="IPR022742">
    <property type="entry name" value="Hydrolase_4"/>
</dbReference>
<dbReference type="STRING" id="1122181.GCA_000382265_00179"/>
<evidence type="ECO:0000313" key="3">
    <source>
        <dbReference type="EMBL" id="ARU02249.1"/>
    </source>
</evidence>
<keyword evidence="3" id="KW-0031">Aminopeptidase</keyword>
<keyword evidence="3" id="KW-0645">Protease</keyword>
<feature type="domain" description="Serine aminopeptidase S33" evidence="2">
    <location>
        <begin position="57"/>
        <end position="164"/>
    </location>
</feature>
<dbReference type="OrthoDB" id="504769at2"/>
<feature type="transmembrane region" description="Helical" evidence="1">
    <location>
        <begin position="262"/>
        <end position="280"/>
    </location>
</feature>
<dbReference type="EMBL" id="CP021431">
    <property type="protein sequence ID" value="ARU02249.1"/>
    <property type="molecule type" value="Genomic_DNA"/>
</dbReference>
<dbReference type="Proteomes" id="UP000195273">
    <property type="component" value="Chromosome"/>
</dbReference>
<feature type="transmembrane region" description="Helical" evidence="1">
    <location>
        <begin position="300"/>
        <end position="318"/>
    </location>
</feature>
<feature type="transmembrane region" description="Helical" evidence="1">
    <location>
        <begin position="445"/>
        <end position="468"/>
    </location>
</feature>
<evidence type="ECO:0000259" key="2">
    <source>
        <dbReference type="Pfam" id="PF12146"/>
    </source>
</evidence>
<dbReference type="Gene3D" id="3.40.50.1820">
    <property type="entry name" value="alpha/beta hydrolase"/>
    <property type="match status" value="1"/>
</dbReference>
<keyword evidence="1" id="KW-1133">Transmembrane helix</keyword>
<reference evidence="3 4" key="1">
    <citation type="submission" date="2017-05" db="EMBL/GenBank/DDBJ databases">
        <title>Genome Sequence of Loktanella vestfoldensis Strain SMR4r Isolated from a Culture of the Diatom Skeletonema marinoi.</title>
        <authorList>
            <person name="Topel M."/>
            <person name="Pinder M.I.M."/>
            <person name="Johansson O.N."/>
            <person name="Kourtchenko O."/>
            <person name="Godhe A."/>
            <person name="Clarke A.K."/>
        </authorList>
    </citation>
    <scope>NUCLEOTIDE SEQUENCE [LARGE SCALE GENOMIC DNA]</scope>
    <source>
        <strain evidence="3 4">SMR4r</strain>
    </source>
</reference>
<feature type="transmembrane region" description="Helical" evidence="1">
    <location>
        <begin position="359"/>
        <end position="383"/>
    </location>
</feature>
<protein>
    <submittedName>
        <fullName evidence="3">Serine aminopeptidase, S33</fullName>
    </submittedName>
</protein>
<proteinExistence type="predicted"/>
<feature type="transmembrane region" description="Helical" evidence="1">
    <location>
        <begin position="389"/>
        <end position="407"/>
    </location>
</feature>
<dbReference type="SUPFAM" id="SSF53474">
    <property type="entry name" value="alpha/beta-Hydrolases"/>
    <property type="match status" value="1"/>
</dbReference>
<accession>A0A1Y0EFR3</accession>
<feature type="transmembrane region" description="Helical" evidence="1">
    <location>
        <begin position="419"/>
        <end position="439"/>
    </location>
</feature>
<dbReference type="GO" id="GO:0004177">
    <property type="term" value="F:aminopeptidase activity"/>
    <property type="evidence" value="ECO:0007669"/>
    <property type="project" value="UniProtKB-KW"/>
</dbReference>
<gene>
    <name evidence="3" type="ORF">LOKVESSMR4R_02958</name>
</gene>
<keyword evidence="3" id="KW-0378">Hydrolase</keyword>
<feature type="transmembrane region" description="Helical" evidence="1">
    <location>
        <begin position="480"/>
        <end position="498"/>
    </location>
</feature>
<sequence>MGNRFWPTLVLIVALVLAGLSILRLEQAGAGIVTSERRVGETPVTVSRLPDVTDAPVVVIAHGFAGSRQLMIGFAQTLAQAGYIVASYDLEGHGRNPVPMSGDVASVDGTTRLLVAELGRVIDASLDLRGANGELALLGHSMASDIIVRQAIADPRVEATVALSMFSTEVTADAPANLLVINGAWETALAAEALRVLRLTDPDATFAQTLGDPAAGTGRRAVLAPSVEHVGVLYSSTSMIETRDWLNAVFDRPSDTPIAARGGWIALLIVSVTALAWPLARLARPLRAATPPKRLPRGAFWAASLVPTILTPLILWPFDIGFLPVLVADYLALHFALFGGIGLLFLARAGALRWDATGLLLALPIALFCIGIFGAMLDIYVASFFAVEARIWIILAIAAGAVPFMLADAYLTEAGHAPLWRVLVVRANALVSLGIATALDMEGLFFLLLILPIILLFFVLFGTLGGWIGRATQRPMAAGLGLGLFLGWALGMTFPLFAV</sequence>
<name>A0A1Y0EFR3_9RHOB</name>
<evidence type="ECO:0000313" key="4">
    <source>
        <dbReference type="Proteomes" id="UP000195273"/>
    </source>
</evidence>
<dbReference type="KEGG" id="lvs:LOKVESSMR4R_02958"/>
<dbReference type="Pfam" id="PF12146">
    <property type="entry name" value="Hydrolase_4"/>
    <property type="match status" value="1"/>
</dbReference>
<evidence type="ECO:0000256" key="1">
    <source>
        <dbReference type="SAM" id="Phobius"/>
    </source>
</evidence>